<evidence type="ECO:0000313" key="4">
    <source>
        <dbReference type="Proteomes" id="UP000037737"/>
    </source>
</evidence>
<feature type="transmembrane region" description="Helical" evidence="1">
    <location>
        <begin position="6"/>
        <end position="26"/>
    </location>
</feature>
<feature type="domain" description="Alpha/beta hydrolase fold-5" evidence="2">
    <location>
        <begin position="69"/>
        <end position="225"/>
    </location>
</feature>
<dbReference type="Gene3D" id="3.40.50.1820">
    <property type="entry name" value="alpha/beta hydrolase"/>
    <property type="match status" value="1"/>
</dbReference>
<dbReference type="InterPro" id="IPR029059">
    <property type="entry name" value="AB_hydrolase_5"/>
</dbReference>
<gene>
    <name evidence="3" type="ORF">XI38_07915</name>
</gene>
<keyword evidence="3" id="KW-0378">Hydrolase</keyword>
<keyword evidence="1" id="KW-0472">Membrane</keyword>
<proteinExistence type="predicted"/>
<organism evidence="3 4">
    <name type="scientific">Microbacterium aurantiacum</name>
    <dbReference type="NCBI Taxonomy" id="162393"/>
    <lineage>
        <taxon>Bacteria</taxon>
        <taxon>Bacillati</taxon>
        <taxon>Actinomycetota</taxon>
        <taxon>Actinomycetes</taxon>
        <taxon>Micrococcales</taxon>
        <taxon>Microbacteriaceae</taxon>
        <taxon>Microbacterium</taxon>
    </lineage>
</organism>
<protein>
    <submittedName>
        <fullName evidence="3">Hydrolase</fullName>
    </submittedName>
</protein>
<reference evidence="3" key="1">
    <citation type="submission" date="2015-04" db="EMBL/GenBank/DDBJ databases">
        <title>Complete genome sequence of Microbacterium chocolatum SIT 101, a bacterium enantioselectively hydrolyzing mesomeric diesters.</title>
        <authorList>
            <person name="Li X."/>
            <person name="Xu Y."/>
        </authorList>
    </citation>
    <scope>NUCLEOTIDE SEQUENCE [LARGE SCALE GENOMIC DNA]</scope>
    <source>
        <strain evidence="3">SIT 101</strain>
    </source>
</reference>
<dbReference type="SUPFAM" id="SSF53474">
    <property type="entry name" value="alpha/beta-Hydrolases"/>
    <property type="match status" value="1"/>
</dbReference>
<evidence type="ECO:0000259" key="2">
    <source>
        <dbReference type="Pfam" id="PF12695"/>
    </source>
</evidence>
<evidence type="ECO:0000256" key="1">
    <source>
        <dbReference type="SAM" id="Phobius"/>
    </source>
</evidence>
<dbReference type="GO" id="GO:0016787">
    <property type="term" value="F:hydrolase activity"/>
    <property type="evidence" value="ECO:0007669"/>
    <property type="project" value="UniProtKB-KW"/>
</dbReference>
<keyword evidence="1" id="KW-0812">Transmembrane</keyword>
<name>A0A0M9VLH7_9MICO</name>
<dbReference type="EMBL" id="LAVO01000006">
    <property type="protein sequence ID" value="KOS11165.1"/>
    <property type="molecule type" value="Genomic_DNA"/>
</dbReference>
<dbReference type="Pfam" id="PF12695">
    <property type="entry name" value="Abhydrolase_5"/>
    <property type="match status" value="1"/>
</dbReference>
<dbReference type="KEGG" id="mcw:A8L33_07240"/>
<keyword evidence="1" id="KW-1133">Transmembrane helix</keyword>
<comment type="caution">
    <text evidence="3">The sequence shown here is derived from an EMBL/GenBank/DDBJ whole genome shotgun (WGS) entry which is preliminary data.</text>
</comment>
<dbReference type="Proteomes" id="UP000037737">
    <property type="component" value="Unassembled WGS sequence"/>
</dbReference>
<dbReference type="InterPro" id="IPR029058">
    <property type="entry name" value="AB_hydrolase_fold"/>
</dbReference>
<sequence>MRVLWWILGSIGALIVAAVVAFLVWANVGVMAAEPEALAAVESDPAVTLTDEGSAWVLAPAEGGSDTGLVFIPGAKVEADAYAATLVGAVQDGATVVITKPTLNLAFFDLRPLSDFTALAPDVSVWAVGGHSLGGVRACQLAEDADALVLFASYCANDLSGSDLPVLSIAGSEDGLSTPEKIAESAPLLPADTEFVEIDGGNHAGFGAYGPQAGDNPATISDEQIRADITAALAPFLLAL</sequence>
<accession>A0A0M9VLH7</accession>
<evidence type="ECO:0000313" key="3">
    <source>
        <dbReference type="EMBL" id="KOS11165.1"/>
    </source>
</evidence>
<dbReference type="AlphaFoldDB" id="A0A0M9VLH7"/>
<dbReference type="PATRIC" id="fig|84292.3.peg.1615"/>
<keyword evidence="4" id="KW-1185">Reference proteome</keyword>